<gene>
    <name evidence="3" type="ORF">DCS45_17205</name>
</gene>
<proteinExistence type="predicted"/>
<protein>
    <recommendedName>
        <fullName evidence="2">SseB protein N-terminal domain-containing protein</fullName>
    </recommendedName>
</protein>
<feature type="non-terminal residue" evidence="3">
    <location>
        <position position="1"/>
    </location>
</feature>
<sequence length="245" mass="25260">DTAAMAFYRVLAATELFLMLGAEAEAGDAVTPEVFEVEGHSYVLGFDREARLAEFAGREVPYVGLSGRALAAMLAGQGLGLALNPDVAPSAMLLDAQAMGWLAEMLAGGPEAHEARIEELMPPAGLPEALLPALDARLASAAGLAPSAYLVGVAFEGGARGHLLGFVDALPGAEEALAQAVREALVFSGLEAAALEVGFFRASDAMAAALARHGLRFDLPEPPAARDPAARPAPGSDPDRPPRLR</sequence>
<evidence type="ECO:0000256" key="1">
    <source>
        <dbReference type="SAM" id="MobiDB-lite"/>
    </source>
</evidence>
<accession>A0A348WGC9</accession>
<comment type="caution">
    <text evidence="3">The sequence shown here is derived from an EMBL/GenBank/DDBJ whole genome shotgun (WGS) entry which is preliminary data.</text>
</comment>
<dbReference type="Proteomes" id="UP000264719">
    <property type="component" value="Unassembled WGS sequence"/>
</dbReference>
<feature type="domain" description="SseB protein N-terminal" evidence="2">
    <location>
        <begin position="4"/>
        <end position="93"/>
    </location>
</feature>
<dbReference type="EMBL" id="DMVW01000167">
    <property type="protein sequence ID" value="HAR53591.1"/>
    <property type="molecule type" value="Genomic_DNA"/>
</dbReference>
<evidence type="ECO:0000313" key="4">
    <source>
        <dbReference type="Proteomes" id="UP000264719"/>
    </source>
</evidence>
<name>A0A348WGC9_9RHOB</name>
<feature type="compositionally biased region" description="Low complexity" evidence="1">
    <location>
        <begin position="226"/>
        <end position="236"/>
    </location>
</feature>
<reference evidence="3 4" key="1">
    <citation type="journal article" date="2018" name="Nat. Biotechnol.">
        <title>A standardized bacterial taxonomy based on genome phylogeny substantially revises the tree of life.</title>
        <authorList>
            <person name="Parks D.H."/>
            <person name="Chuvochina M."/>
            <person name="Waite D.W."/>
            <person name="Rinke C."/>
            <person name="Skarshewski A."/>
            <person name="Chaumeil P.A."/>
            <person name="Hugenholtz P."/>
        </authorList>
    </citation>
    <scope>NUCLEOTIDE SEQUENCE [LARGE SCALE GENOMIC DNA]</scope>
    <source>
        <strain evidence="3">UBA9169</strain>
    </source>
</reference>
<feature type="region of interest" description="Disordered" evidence="1">
    <location>
        <begin position="219"/>
        <end position="245"/>
    </location>
</feature>
<dbReference type="InterPro" id="IPR009839">
    <property type="entry name" value="SseB_N"/>
</dbReference>
<dbReference type="Pfam" id="PF07179">
    <property type="entry name" value="SseB"/>
    <property type="match status" value="1"/>
</dbReference>
<evidence type="ECO:0000313" key="3">
    <source>
        <dbReference type="EMBL" id="HAR53591.1"/>
    </source>
</evidence>
<evidence type="ECO:0000259" key="2">
    <source>
        <dbReference type="Pfam" id="PF07179"/>
    </source>
</evidence>
<organism evidence="3 4">
    <name type="scientific">Roseovarius nubinhibens</name>
    <dbReference type="NCBI Taxonomy" id="314263"/>
    <lineage>
        <taxon>Bacteria</taxon>
        <taxon>Pseudomonadati</taxon>
        <taxon>Pseudomonadota</taxon>
        <taxon>Alphaproteobacteria</taxon>
        <taxon>Rhodobacterales</taxon>
        <taxon>Roseobacteraceae</taxon>
        <taxon>Roseovarius</taxon>
    </lineage>
</organism>
<dbReference type="AlphaFoldDB" id="A0A348WGC9"/>